<dbReference type="InterPro" id="IPR002110">
    <property type="entry name" value="Ankyrin_rpt"/>
</dbReference>
<dbReference type="EMBL" id="PUGF01000044">
    <property type="protein sequence ID" value="PRC90612.1"/>
    <property type="molecule type" value="Genomic_DNA"/>
</dbReference>
<feature type="repeat" description="ANK" evidence="3">
    <location>
        <begin position="36"/>
        <end position="68"/>
    </location>
</feature>
<keyword evidence="5" id="KW-1185">Reference proteome</keyword>
<proteinExistence type="predicted"/>
<evidence type="ECO:0000313" key="4">
    <source>
        <dbReference type="EMBL" id="PRC90612.1"/>
    </source>
</evidence>
<dbReference type="SUPFAM" id="SSF48403">
    <property type="entry name" value="Ankyrin repeat"/>
    <property type="match status" value="1"/>
</dbReference>
<dbReference type="OrthoDB" id="8964978at2"/>
<accession>A0A2S9GSA6</accession>
<feature type="repeat" description="ANK" evidence="3">
    <location>
        <begin position="69"/>
        <end position="101"/>
    </location>
</feature>
<evidence type="ECO:0000256" key="3">
    <source>
        <dbReference type="PROSITE-ProRule" id="PRU00023"/>
    </source>
</evidence>
<dbReference type="RefSeq" id="WP_133166971.1">
    <property type="nucleotide sequence ID" value="NZ_PUGF01000044.1"/>
</dbReference>
<dbReference type="Pfam" id="PF12796">
    <property type="entry name" value="Ank_2"/>
    <property type="match status" value="1"/>
</dbReference>
<comment type="caution">
    <text evidence="4">The sequence shown here is derived from an EMBL/GenBank/DDBJ whole genome shotgun (WGS) entry which is preliminary data.</text>
</comment>
<name>A0A2S9GSA6_9BURK</name>
<dbReference type="PROSITE" id="PS50088">
    <property type="entry name" value="ANK_REPEAT"/>
    <property type="match status" value="2"/>
</dbReference>
<dbReference type="AlphaFoldDB" id="A0A2S9GSA6"/>
<reference evidence="4 5" key="1">
    <citation type="submission" date="2018-02" db="EMBL/GenBank/DDBJ databases">
        <title>Solimicrobium silvestre gen. nov., sp. nov., isolated from alpine forest soil.</title>
        <authorList>
            <person name="Margesin R."/>
            <person name="Albuquerque L."/>
            <person name="Zhang D.-C."/>
            <person name="Froufe H.J.C."/>
            <person name="Severino R."/>
            <person name="Roxo I."/>
            <person name="Egas C."/>
            <person name="Da Costa M.S."/>
        </authorList>
    </citation>
    <scope>NUCLEOTIDE SEQUENCE [LARGE SCALE GENOMIC DNA]</scope>
    <source>
        <strain evidence="4 5">S20-91</strain>
    </source>
</reference>
<protein>
    <submittedName>
        <fullName evidence="4">Ankyrin repeats (3 copies)</fullName>
    </submittedName>
</protein>
<dbReference type="PRINTS" id="PR01415">
    <property type="entry name" value="ANKYRIN"/>
</dbReference>
<organism evidence="4 5">
    <name type="scientific">Solimicrobium silvestre</name>
    <dbReference type="NCBI Taxonomy" id="2099400"/>
    <lineage>
        <taxon>Bacteria</taxon>
        <taxon>Pseudomonadati</taxon>
        <taxon>Pseudomonadota</taxon>
        <taxon>Betaproteobacteria</taxon>
        <taxon>Burkholderiales</taxon>
        <taxon>Oxalobacteraceae</taxon>
        <taxon>Solimicrobium</taxon>
    </lineage>
</organism>
<evidence type="ECO:0000313" key="5">
    <source>
        <dbReference type="Proteomes" id="UP000237839"/>
    </source>
</evidence>
<dbReference type="PANTHER" id="PTHR24171">
    <property type="entry name" value="ANKYRIN REPEAT DOMAIN-CONTAINING PROTEIN 39-RELATED"/>
    <property type="match status" value="1"/>
</dbReference>
<dbReference type="SMART" id="SM00248">
    <property type="entry name" value="ANK"/>
    <property type="match status" value="2"/>
</dbReference>
<evidence type="ECO:0000256" key="2">
    <source>
        <dbReference type="ARBA" id="ARBA00023043"/>
    </source>
</evidence>
<dbReference type="Proteomes" id="UP000237839">
    <property type="component" value="Unassembled WGS sequence"/>
</dbReference>
<dbReference type="PROSITE" id="PS50297">
    <property type="entry name" value="ANK_REP_REGION"/>
    <property type="match status" value="2"/>
</dbReference>
<sequence>MKNHANDKLENILRKYAALDMFEGYPINSPTSPGPDGDTPFHIAAYDGDIDGVKIMLPYVNDVNLKGDVGNTPLHYAISNRQLLMVEALISSGANVNLGNDYGDTPIDYMEGDEMFLPILAKLTR</sequence>
<keyword evidence="2 3" id="KW-0040">ANK repeat</keyword>
<gene>
    <name evidence="4" type="ORF">S2091_4680</name>
</gene>
<evidence type="ECO:0000256" key="1">
    <source>
        <dbReference type="ARBA" id="ARBA00022737"/>
    </source>
</evidence>
<dbReference type="InterPro" id="IPR036770">
    <property type="entry name" value="Ankyrin_rpt-contain_sf"/>
</dbReference>
<keyword evidence="1" id="KW-0677">Repeat</keyword>
<dbReference type="Gene3D" id="1.25.40.20">
    <property type="entry name" value="Ankyrin repeat-containing domain"/>
    <property type="match status" value="2"/>
</dbReference>